<dbReference type="EMBL" id="BAAAPK010000001">
    <property type="protein sequence ID" value="GAA1682010.1"/>
    <property type="molecule type" value="Genomic_DNA"/>
</dbReference>
<dbReference type="PANTHER" id="PTHR33336:SF3">
    <property type="entry name" value="ABM DOMAIN-CONTAINING PROTEIN"/>
    <property type="match status" value="1"/>
</dbReference>
<dbReference type="Pfam" id="PF03992">
    <property type="entry name" value="ABM"/>
    <property type="match status" value="1"/>
</dbReference>
<dbReference type="GO" id="GO:0004497">
    <property type="term" value="F:monooxygenase activity"/>
    <property type="evidence" value="ECO:0007669"/>
    <property type="project" value="UniProtKB-KW"/>
</dbReference>
<organism evidence="2 3">
    <name type="scientific">Microbacterium lacus</name>
    <dbReference type="NCBI Taxonomy" id="415217"/>
    <lineage>
        <taxon>Bacteria</taxon>
        <taxon>Bacillati</taxon>
        <taxon>Actinomycetota</taxon>
        <taxon>Actinomycetes</taxon>
        <taxon>Micrococcales</taxon>
        <taxon>Microbacteriaceae</taxon>
        <taxon>Microbacterium</taxon>
    </lineage>
</organism>
<evidence type="ECO:0000313" key="2">
    <source>
        <dbReference type="EMBL" id="GAA1682010.1"/>
    </source>
</evidence>
<keyword evidence="3" id="KW-1185">Reference proteome</keyword>
<dbReference type="InterPro" id="IPR007138">
    <property type="entry name" value="ABM_dom"/>
</dbReference>
<protein>
    <submittedName>
        <fullName evidence="2">Quinol monooxygenase</fullName>
    </submittedName>
</protein>
<dbReference type="RefSeq" id="WP_344055445.1">
    <property type="nucleotide sequence ID" value="NZ_BAAAPK010000001.1"/>
</dbReference>
<feature type="domain" description="ABM" evidence="1">
    <location>
        <begin position="4"/>
        <end position="91"/>
    </location>
</feature>
<dbReference type="InterPro" id="IPR011008">
    <property type="entry name" value="Dimeric_a/b-barrel"/>
</dbReference>
<sequence length="104" mass="10861">MTDVIVTAVFHASAGAKERLLAALRAAIPSVHAEPGCVLYAIHDADDDSIVMIEKWTSRAALDAHAAGPAVERLNELIAPHLDRPVAVTTMLPLAAGTTSQGIL</sequence>
<keyword evidence="2" id="KW-0560">Oxidoreductase</keyword>
<reference evidence="3" key="1">
    <citation type="journal article" date="2019" name="Int. J. Syst. Evol. Microbiol.">
        <title>The Global Catalogue of Microorganisms (GCM) 10K type strain sequencing project: providing services to taxonomists for standard genome sequencing and annotation.</title>
        <authorList>
            <consortium name="The Broad Institute Genomics Platform"/>
            <consortium name="The Broad Institute Genome Sequencing Center for Infectious Disease"/>
            <person name="Wu L."/>
            <person name="Ma J."/>
        </authorList>
    </citation>
    <scope>NUCLEOTIDE SEQUENCE [LARGE SCALE GENOMIC DNA]</scope>
    <source>
        <strain evidence="3">JCM 15575</strain>
    </source>
</reference>
<comment type="caution">
    <text evidence="2">The sequence shown here is derived from an EMBL/GenBank/DDBJ whole genome shotgun (WGS) entry which is preliminary data.</text>
</comment>
<dbReference type="SUPFAM" id="SSF54909">
    <property type="entry name" value="Dimeric alpha+beta barrel"/>
    <property type="match status" value="1"/>
</dbReference>
<name>A0ABP4T414_9MICO</name>
<dbReference type="Proteomes" id="UP001500596">
    <property type="component" value="Unassembled WGS sequence"/>
</dbReference>
<evidence type="ECO:0000259" key="1">
    <source>
        <dbReference type="PROSITE" id="PS51725"/>
    </source>
</evidence>
<dbReference type="InterPro" id="IPR050744">
    <property type="entry name" value="AI-2_Isomerase_LsrG"/>
</dbReference>
<dbReference type="Gene3D" id="3.30.70.100">
    <property type="match status" value="1"/>
</dbReference>
<proteinExistence type="predicted"/>
<gene>
    <name evidence="2" type="ORF">GCM10009807_27400</name>
</gene>
<keyword evidence="2" id="KW-0503">Monooxygenase</keyword>
<accession>A0ABP4T414</accession>
<dbReference type="PROSITE" id="PS51725">
    <property type="entry name" value="ABM"/>
    <property type="match status" value="1"/>
</dbReference>
<evidence type="ECO:0000313" key="3">
    <source>
        <dbReference type="Proteomes" id="UP001500596"/>
    </source>
</evidence>
<dbReference type="PANTHER" id="PTHR33336">
    <property type="entry name" value="QUINOL MONOOXYGENASE YGIN-RELATED"/>
    <property type="match status" value="1"/>
</dbReference>